<keyword evidence="12" id="KW-0503">Monooxygenase</keyword>
<dbReference type="Pfam" id="PF00067">
    <property type="entry name" value="p450"/>
    <property type="match status" value="1"/>
</dbReference>
<evidence type="ECO:0000256" key="10">
    <source>
        <dbReference type="ARBA" id="ARBA00023002"/>
    </source>
</evidence>
<keyword evidence="16" id="KW-1185">Reference proteome</keyword>
<dbReference type="InterPro" id="IPR036396">
    <property type="entry name" value="Cyt_P450_sf"/>
</dbReference>
<dbReference type="GO" id="GO:0005789">
    <property type="term" value="C:endoplasmic reticulum membrane"/>
    <property type="evidence" value="ECO:0007669"/>
    <property type="project" value="UniProtKB-SubCell"/>
</dbReference>
<organism evidence="15 16">
    <name type="scientific">Vombatus ursinus</name>
    <name type="common">Common wombat</name>
    <dbReference type="NCBI Taxonomy" id="29139"/>
    <lineage>
        <taxon>Eukaryota</taxon>
        <taxon>Metazoa</taxon>
        <taxon>Chordata</taxon>
        <taxon>Craniata</taxon>
        <taxon>Vertebrata</taxon>
        <taxon>Euteleostomi</taxon>
        <taxon>Mammalia</taxon>
        <taxon>Metatheria</taxon>
        <taxon>Diprotodontia</taxon>
        <taxon>Vombatidae</taxon>
        <taxon>Vombatus</taxon>
    </lineage>
</organism>
<evidence type="ECO:0000256" key="4">
    <source>
        <dbReference type="ARBA" id="ARBA00010617"/>
    </source>
</evidence>
<dbReference type="GO" id="GO:0016712">
    <property type="term" value="F:oxidoreductase activity, acting on paired donors, with incorporation or reduction of molecular oxygen, reduced flavin or flavoprotein as one donor, and incorporation of one atom of oxygen"/>
    <property type="evidence" value="ECO:0007669"/>
    <property type="project" value="UniProtKB-EC"/>
</dbReference>
<keyword evidence="9" id="KW-0492">Microsome</keyword>
<dbReference type="GO" id="GO:0070989">
    <property type="term" value="P:oxidative demethylation"/>
    <property type="evidence" value="ECO:0007669"/>
    <property type="project" value="TreeGrafter"/>
</dbReference>
<reference evidence="16" key="1">
    <citation type="submission" date="2018-12" db="EMBL/GenBank/DDBJ databases">
        <authorList>
            <person name="Yazar S."/>
        </authorList>
    </citation>
    <scope>NUCLEOTIDE SEQUENCE [LARGE SCALE GENOMIC DNA]</scope>
</reference>
<dbReference type="GO" id="GO:0005506">
    <property type="term" value="F:iron ion binding"/>
    <property type="evidence" value="ECO:0007669"/>
    <property type="project" value="InterPro"/>
</dbReference>
<dbReference type="PANTHER" id="PTHR24302:SF38">
    <property type="entry name" value="CYTOCHROME P450 3A5"/>
    <property type="match status" value="1"/>
</dbReference>
<dbReference type="GO" id="GO:0020037">
    <property type="term" value="F:heme binding"/>
    <property type="evidence" value="ECO:0007669"/>
    <property type="project" value="InterPro"/>
</dbReference>
<comment type="subcellular location">
    <subcellularLocation>
        <location evidence="3">Endoplasmic reticulum membrane</location>
        <topology evidence="3">Peripheral membrane protein</topology>
    </subcellularLocation>
    <subcellularLocation>
        <location evidence="2">Microsome membrane</location>
        <topology evidence="2">Peripheral membrane protein</topology>
    </subcellularLocation>
</comment>
<dbReference type="InterPro" id="IPR002403">
    <property type="entry name" value="Cyt_P450_E_grp-IV"/>
</dbReference>
<dbReference type="PRINTS" id="PR00385">
    <property type="entry name" value="P450"/>
</dbReference>
<evidence type="ECO:0000313" key="16">
    <source>
        <dbReference type="Proteomes" id="UP000314987"/>
    </source>
</evidence>
<evidence type="ECO:0000256" key="6">
    <source>
        <dbReference type="ARBA" id="ARBA00022617"/>
    </source>
</evidence>
<evidence type="ECO:0000256" key="3">
    <source>
        <dbReference type="ARBA" id="ARBA00004406"/>
    </source>
</evidence>
<evidence type="ECO:0000256" key="2">
    <source>
        <dbReference type="ARBA" id="ARBA00004174"/>
    </source>
</evidence>
<dbReference type="GO" id="GO:0008202">
    <property type="term" value="P:steroid metabolic process"/>
    <property type="evidence" value="ECO:0007669"/>
    <property type="project" value="TreeGrafter"/>
</dbReference>
<evidence type="ECO:0000256" key="9">
    <source>
        <dbReference type="ARBA" id="ARBA00022848"/>
    </source>
</evidence>
<evidence type="ECO:0000256" key="11">
    <source>
        <dbReference type="ARBA" id="ARBA00023004"/>
    </source>
</evidence>
<reference evidence="15" key="3">
    <citation type="submission" date="2025-09" db="UniProtKB">
        <authorList>
            <consortium name="Ensembl"/>
        </authorList>
    </citation>
    <scope>IDENTIFICATION</scope>
</reference>
<reference evidence="15" key="2">
    <citation type="submission" date="2025-08" db="UniProtKB">
        <authorList>
            <consortium name="Ensembl"/>
        </authorList>
    </citation>
    <scope>IDENTIFICATION</scope>
</reference>
<keyword evidence="6 14" id="KW-0349">Heme</keyword>
<dbReference type="InterPro" id="IPR050705">
    <property type="entry name" value="Cytochrome_P450_3A"/>
</dbReference>
<dbReference type="Proteomes" id="UP000314987">
    <property type="component" value="Unassembled WGS sequence"/>
</dbReference>
<dbReference type="AlphaFoldDB" id="A0A4X2LRE1"/>
<evidence type="ECO:0000256" key="12">
    <source>
        <dbReference type="ARBA" id="ARBA00023033"/>
    </source>
</evidence>
<dbReference type="PANTHER" id="PTHR24302">
    <property type="entry name" value="CYTOCHROME P450 FAMILY 3"/>
    <property type="match status" value="1"/>
</dbReference>
<dbReference type="EC" id="1.14.14.1" evidence="5"/>
<evidence type="ECO:0000256" key="1">
    <source>
        <dbReference type="ARBA" id="ARBA00001971"/>
    </source>
</evidence>
<sequence>MEYLDMVILENLRMFPIAVRNERVAKKTVELNGLRIPKGTVVMAPSFVLHHDPEYWPEPEEFCPERFSKENKERMNPYVYLPFGVGPQNCIGMRFALMSMKVVISLLLQKFSFRTCKETQITLKLNKTSILSPSVPIVLQAVPSTKKANQH</sequence>
<keyword evidence="7 14" id="KW-0479">Metal-binding</keyword>
<keyword evidence="8" id="KW-0256">Endoplasmic reticulum</keyword>
<protein>
    <recommendedName>
        <fullName evidence="5">unspecific monooxygenase</fullName>
        <ecNumber evidence="5">1.14.14.1</ecNumber>
    </recommendedName>
</protein>
<dbReference type="GO" id="GO:0050649">
    <property type="term" value="F:testosterone 6-beta-hydroxylase activity"/>
    <property type="evidence" value="ECO:0007669"/>
    <property type="project" value="TreeGrafter"/>
</dbReference>
<feature type="binding site" description="axial binding residue" evidence="14">
    <location>
        <position position="90"/>
    </location>
    <ligand>
        <name>heme</name>
        <dbReference type="ChEBI" id="CHEBI:30413"/>
    </ligand>
    <ligandPart>
        <name>Fe</name>
        <dbReference type="ChEBI" id="CHEBI:18248"/>
    </ligandPart>
</feature>
<dbReference type="Gene3D" id="1.10.630.10">
    <property type="entry name" value="Cytochrome P450"/>
    <property type="match status" value="1"/>
</dbReference>
<dbReference type="FunFam" id="1.10.630.10:FF:000182">
    <property type="entry name" value="Cytochrome P450 3A4"/>
    <property type="match status" value="1"/>
</dbReference>
<evidence type="ECO:0000256" key="5">
    <source>
        <dbReference type="ARBA" id="ARBA00012109"/>
    </source>
</evidence>
<dbReference type="PRINTS" id="PR00465">
    <property type="entry name" value="EP450IV"/>
</dbReference>
<keyword evidence="13" id="KW-0472">Membrane</keyword>
<evidence type="ECO:0000256" key="14">
    <source>
        <dbReference type="PIRSR" id="PIRSR602403-1"/>
    </source>
</evidence>
<dbReference type="GeneTree" id="ENSGT00950000182958"/>
<keyword evidence="11 14" id="KW-0408">Iron</keyword>
<name>A0A4X2LRE1_VOMUR</name>
<accession>A0A4X2LRE1</accession>
<dbReference type="OMA" id="TINCYIF"/>
<comment type="cofactor">
    <cofactor evidence="1 14">
        <name>heme</name>
        <dbReference type="ChEBI" id="CHEBI:30413"/>
    </cofactor>
</comment>
<keyword evidence="10" id="KW-0560">Oxidoreductase</keyword>
<evidence type="ECO:0000313" key="15">
    <source>
        <dbReference type="Ensembl" id="ENSVURP00010024225.1"/>
    </source>
</evidence>
<proteinExistence type="inferred from homology"/>
<dbReference type="Ensembl" id="ENSVURT00010027585.1">
    <property type="protein sequence ID" value="ENSVURP00010024225.1"/>
    <property type="gene ID" value="ENSVURG00010018565.1"/>
</dbReference>
<dbReference type="STRING" id="29139.ENSVURP00010024225"/>
<evidence type="ECO:0000256" key="13">
    <source>
        <dbReference type="ARBA" id="ARBA00023136"/>
    </source>
</evidence>
<dbReference type="SUPFAM" id="SSF48264">
    <property type="entry name" value="Cytochrome P450"/>
    <property type="match status" value="1"/>
</dbReference>
<evidence type="ECO:0000256" key="7">
    <source>
        <dbReference type="ARBA" id="ARBA00022723"/>
    </source>
</evidence>
<comment type="similarity">
    <text evidence="4">Belongs to the cytochrome P450 family.</text>
</comment>
<evidence type="ECO:0000256" key="8">
    <source>
        <dbReference type="ARBA" id="ARBA00022824"/>
    </source>
</evidence>
<dbReference type="InterPro" id="IPR001128">
    <property type="entry name" value="Cyt_P450"/>
</dbReference>